<dbReference type="Proteomes" id="UP000509327">
    <property type="component" value="Chromosome"/>
</dbReference>
<name>A0A2V4VEQ5_PAEBA</name>
<reference evidence="2 4" key="2">
    <citation type="submission" date="2020-06" db="EMBL/GenBank/DDBJ databases">
        <title>Complete genome of Paenibacillus barcinonensis KACC11450.</title>
        <authorList>
            <person name="Kim M."/>
            <person name="Park Y.-J."/>
            <person name="Shin J.-H."/>
        </authorList>
    </citation>
    <scope>NUCLEOTIDE SEQUENCE [LARGE SCALE GENOMIC DNA]</scope>
    <source>
        <strain evidence="2 4">KACC11450</strain>
    </source>
</reference>
<reference evidence="1 3" key="1">
    <citation type="submission" date="2018-06" db="EMBL/GenBank/DDBJ databases">
        <title>Genomic Encyclopedia of Type Strains, Phase III (KMG-III): the genomes of soil and plant-associated and newly described type strains.</title>
        <authorList>
            <person name="Whitman W."/>
        </authorList>
    </citation>
    <scope>NUCLEOTIDE SEQUENCE [LARGE SCALE GENOMIC DNA]</scope>
    <source>
        <strain evidence="1 3">CECT 7022</strain>
    </source>
</reference>
<accession>A0A2V4VEQ5</accession>
<proteinExistence type="predicted"/>
<evidence type="ECO:0000313" key="3">
    <source>
        <dbReference type="Proteomes" id="UP000247790"/>
    </source>
</evidence>
<gene>
    <name evidence="1" type="ORF">DFQ00_102348</name>
    <name evidence="2" type="ORF">HUB98_05965</name>
</gene>
<dbReference type="AlphaFoldDB" id="A0A2V4VEQ5"/>
<evidence type="ECO:0008006" key="5">
    <source>
        <dbReference type="Google" id="ProtNLM"/>
    </source>
</evidence>
<organism evidence="1 3">
    <name type="scientific">Paenibacillus barcinonensis</name>
    <dbReference type="NCBI Taxonomy" id="198119"/>
    <lineage>
        <taxon>Bacteria</taxon>
        <taxon>Bacillati</taxon>
        <taxon>Bacillota</taxon>
        <taxon>Bacilli</taxon>
        <taxon>Bacillales</taxon>
        <taxon>Paenibacillaceae</taxon>
        <taxon>Paenibacillus</taxon>
    </lineage>
</organism>
<protein>
    <recommendedName>
        <fullName evidence="5">ACT domain-containing protein</fullName>
    </recommendedName>
</protein>
<evidence type="ECO:0000313" key="4">
    <source>
        <dbReference type="Proteomes" id="UP000509327"/>
    </source>
</evidence>
<dbReference type="RefSeq" id="WP_110894672.1">
    <property type="nucleotide sequence ID" value="NZ_CP054614.1"/>
</dbReference>
<keyword evidence="4" id="KW-1185">Reference proteome</keyword>
<dbReference type="EMBL" id="QJSW01000002">
    <property type="protein sequence ID" value="PYE51554.1"/>
    <property type="molecule type" value="Genomic_DNA"/>
</dbReference>
<sequence>MEAMFDEVGVNIANEISNDYPVTFDEAYAFYVIAKGNVQDINRMVERMSVLRDMRLTILSYYKFDINKNLLD</sequence>
<dbReference type="Proteomes" id="UP000247790">
    <property type="component" value="Unassembled WGS sequence"/>
</dbReference>
<dbReference type="EMBL" id="CP054614">
    <property type="protein sequence ID" value="QKS55927.1"/>
    <property type="molecule type" value="Genomic_DNA"/>
</dbReference>
<evidence type="ECO:0000313" key="1">
    <source>
        <dbReference type="EMBL" id="PYE51554.1"/>
    </source>
</evidence>
<evidence type="ECO:0000313" key="2">
    <source>
        <dbReference type="EMBL" id="QKS55927.1"/>
    </source>
</evidence>